<evidence type="ECO:0000256" key="1">
    <source>
        <dbReference type="SAM" id="MobiDB-lite"/>
    </source>
</evidence>
<organism evidence="3 4">
    <name type="scientific">Prorocentrum cordatum</name>
    <dbReference type="NCBI Taxonomy" id="2364126"/>
    <lineage>
        <taxon>Eukaryota</taxon>
        <taxon>Sar</taxon>
        <taxon>Alveolata</taxon>
        <taxon>Dinophyceae</taxon>
        <taxon>Prorocentrales</taxon>
        <taxon>Prorocentraceae</taxon>
        <taxon>Prorocentrum</taxon>
    </lineage>
</organism>
<feature type="non-terminal residue" evidence="3">
    <location>
        <position position="1"/>
    </location>
</feature>
<dbReference type="PROSITE" id="PS51684">
    <property type="entry name" value="SAM_MT_TRM5_TYW2"/>
    <property type="match status" value="1"/>
</dbReference>
<feature type="region of interest" description="Disordered" evidence="1">
    <location>
        <begin position="251"/>
        <end position="377"/>
    </location>
</feature>
<sequence>PRRAAARGGASRTGASERGASAAAAGAAQGEVFDPALFDTCVELWAVRLPAAGVGRLLRAPEFEQLVYTPRKKQRRRSGTGARLVRNVVQEGPSQDGGGPASALLLLRPGLGPSELPPEAAALVAEARGELVPHSLRLGYEGVGYRDALRRLLPAGVAPPCSYEVVGHVAHFNLLDEQMPHRHVIGQVLLDKVRSVETVVTKVGQLSGEFRTFDMEVVAGREDTRVSLRESGLTLEFDFRLLPCVLEHAPGQGAARRAGPGGARGRRARPLRRRRGPCPAVCAEGLPRLRERPEPRRRGRHPAQREPTERGGAGGRLLGGRPGGAPGAAQRARAAPARGRSAASAAGAPGDEPPRGGPADLRRGRAGCPRGGGHLAARAGWRPCRRGRRGGVLRPLLLLRPRGGGRPRGARGGAGRGAGGPAPAGGAGRGAGEADVLCGVLVHRGEPVWVCAARGA</sequence>
<evidence type="ECO:0000313" key="4">
    <source>
        <dbReference type="Proteomes" id="UP001189429"/>
    </source>
</evidence>
<dbReference type="InterPro" id="IPR056744">
    <property type="entry name" value="TRM5/TYW2-like_N"/>
</dbReference>
<feature type="region of interest" description="Disordered" evidence="1">
    <location>
        <begin position="398"/>
        <end position="427"/>
    </location>
</feature>
<feature type="compositionally biased region" description="Gly residues" evidence="1">
    <location>
        <begin position="410"/>
        <end position="427"/>
    </location>
</feature>
<name>A0ABN9WCU1_9DINO</name>
<feature type="domain" description="SAM-dependent methyltransferase TRM5/TYW2-type" evidence="2">
    <location>
        <begin position="163"/>
        <end position="239"/>
    </location>
</feature>
<dbReference type="Proteomes" id="UP001189429">
    <property type="component" value="Unassembled WGS sequence"/>
</dbReference>
<dbReference type="Gene3D" id="3.30.300.110">
    <property type="entry name" value="Met-10+ protein-like domains"/>
    <property type="match status" value="1"/>
</dbReference>
<feature type="compositionally biased region" description="Low complexity" evidence="1">
    <location>
        <begin position="327"/>
        <end position="350"/>
    </location>
</feature>
<dbReference type="InterPro" id="IPR030382">
    <property type="entry name" value="MeTrfase_TRM5/TYW2"/>
</dbReference>
<proteinExistence type="predicted"/>
<feature type="compositionally biased region" description="Low complexity" evidence="1">
    <location>
        <begin position="277"/>
        <end position="286"/>
    </location>
</feature>
<feature type="non-terminal residue" evidence="3">
    <location>
        <position position="456"/>
    </location>
</feature>
<feature type="compositionally biased region" description="Gly residues" evidence="1">
    <location>
        <begin position="311"/>
        <end position="326"/>
    </location>
</feature>
<reference evidence="3" key="1">
    <citation type="submission" date="2023-10" db="EMBL/GenBank/DDBJ databases">
        <authorList>
            <person name="Chen Y."/>
            <person name="Shah S."/>
            <person name="Dougan E. K."/>
            <person name="Thang M."/>
            <person name="Chan C."/>
        </authorList>
    </citation>
    <scope>NUCLEOTIDE SEQUENCE [LARGE SCALE GENOMIC DNA]</scope>
</reference>
<evidence type="ECO:0000259" key="2">
    <source>
        <dbReference type="PROSITE" id="PS51684"/>
    </source>
</evidence>
<feature type="compositionally biased region" description="Basic and acidic residues" evidence="1">
    <location>
        <begin position="287"/>
        <end position="296"/>
    </location>
</feature>
<protein>
    <recommendedName>
        <fullName evidence="2">SAM-dependent methyltransferase TRM5/TYW2-type domain-containing protein</fullName>
    </recommendedName>
</protein>
<dbReference type="InterPro" id="IPR029063">
    <property type="entry name" value="SAM-dependent_MTases_sf"/>
</dbReference>
<comment type="caution">
    <text evidence="3">The sequence shown here is derived from an EMBL/GenBank/DDBJ whole genome shotgun (WGS) entry which is preliminary data.</text>
</comment>
<feature type="compositionally biased region" description="Basic residues" evidence="1">
    <location>
        <begin position="264"/>
        <end position="276"/>
    </location>
</feature>
<dbReference type="SUPFAM" id="SSF53335">
    <property type="entry name" value="S-adenosyl-L-methionine-dependent methyltransferases"/>
    <property type="match status" value="1"/>
</dbReference>
<dbReference type="Pfam" id="PF25133">
    <property type="entry name" value="TYW2_N_2"/>
    <property type="match status" value="1"/>
</dbReference>
<evidence type="ECO:0000313" key="3">
    <source>
        <dbReference type="EMBL" id="CAK0884140.1"/>
    </source>
</evidence>
<dbReference type="EMBL" id="CAUYUJ010018506">
    <property type="protein sequence ID" value="CAK0884140.1"/>
    <property type="molecule type" value="Genomic_DNA"/>
</dbReference>
<gene>
    <name evidence="3" type="ORF">PCOR1329_LOCUS66165</name>
</gene>
<accession>A0ABN9WCU1</accession>
<keyword evidence="4" id="KW-1185">Reference proteome</keyword>